<dbReference type="EMBL" id="VOIH02000002">
    <property type="protein sequence ID" value="KAF3455105.1"/>
    <property type="molecule type" value="Genomic_DNA"/>
</dbReference>
<dbReference type="AlphaFoldDB" id="A0A8K0MRQ3"/>
<dbReference type="Proteomes" id="UP000796880">
    <property type="component" value="Unassembled WGS sequence"/>
</dbReference>
<gene>
    <name evidence="1" type="ORF">FNV43_RR05553</name>
</gene>
<evidence type="ECO:0000313" key="2">
    <source>
        <dbReference type="Proteomes" id="UP000796880"/>
    </source>
</evidence>
<proteinExistence type="predicted"/>
<comment type="caution">
    <text evidence="1">The sequence shown here is derived from an EMBL/GenBank/DDBJ whole genome shotgun (WGS) entry which is preliminary data.</text>
</comment>
<reference evidence="1" key="1">
    <citation type="submission" date="2020-03" db="EMBL/GenBank/DDBJ databases">
        <title>A high-quality chromosome-level genome assembly of a woody plant with both climbing and erect habits, Rhamnella rubrinervis.</title>
        <authorList>
            <person name="Lu Z."/>
            <person name="Yang Y."/>
            <person name="Zhu X."/>
            <person name="Sun Y."/>
        </authorList>
    </citation>
    <scope>NUCLEOTIDE SEQUENCE</scope>
    <source>
        <strain evidence="1">BYM</strain>
        <tissue evidence="1">Leaf</tissue>
    </source>
</reference>
<keyword evidence="2" id="KW-1185">Reference proteome</keyword>
<evidence type="ECO:0000313" key="1">
    <source>
        <dbReference type="EMBL" id="KAF3455105.1"/>
    </source>
</evidence>
<sequence length="253" mass="28318">MAGVRLHLRCQLASYAEEVRGLQMKMGEPLLYISKDSGFSSWEENTIHGSSSKIGFYKLEWWWGLPDSWTPMHYRNVNEFANYRFMFSCCCRRGCTSCGLCVTVAQVKVHWVLQNALCGPGVLGHVRTVASGLAVPLISKGDGASRDDVFKVGLKRIVENEVPIKSYATAIVSSSILPAALRPAYRICLLWRLMVIVKRFRLLIRISLLVIQLVGHLPCDIVIGKQSIESGALVNENGTSFDQLQLFHYEDPP</sequence>
<name>A0A8K0MRQ3_9ROSA</name>
<protein>
    <submittedName>
        <fullName evidence="1">Uncharacterized protein</fullName>
    </submittedName>
</protein>
<accession>A0A8K0MRQ3</accession>
<organism evidence="1 2">
    <name type="scientific">Rhamnella rubrinervis</name>
    <dbReference type="NCBI Taxonomy" id="2594499"/>
    <lineage>
        <taxon>Eukaryota</taxon>
        <taxon>Viridiplantae</taxon>
        <taxon>Streptophyta</taxon>
        <taxon>Embryophyta</taxon>
        <taxon>Tracheophyta</taxon>
        <taxon>Spermatophyta</taxon>
        <taxon>Magnoliopsida</taxon>
        <taxon>eudicotyledons</taxon>
        <taxon>Gunneridae</taxon>
        <taxon>Pentapetalae</taxon>
        <taxon>rosids</taxon>
        <taxon>fabids</taxon>
        <taxon>Rosales</taxon>
        <taxon>Rhamnaceae</taxon>
        <taxon>rhamnoid group</taxon>
        <taxon>Rhamneae</taxon>
        <taxon>Rhamnella</taxon>
    </lineage>
</organism>